<evidence type="ECO:0000313" key="2">
    <source>
        <dbReference type="EMBL" id="KAE9523257.1"/>
    </source>
</evidence>
<dbReference type="OrthoDB" id="6591410at2759"/>
<protein>
    <submittedName>
        <fullName evidence="2">Uncharacterized protein</fullName>
    </submittedName>
</protein>
<proteinExistence type="predicted"/>
<name>A0A6G0T027_APHGL</name>
<accession>A0A6G0T027</accession>
<sequence length="364" mass="42063">MTNYLNNRRIATKAHMIQDFMDVNPRVSWSPFIAIRPSNINFVYLLMDTFMVEGRGRRLETAKVDAITRFYSFAPPYDDTGEAEEIISLNNLVDNKPKLINIMDCFENDTSSKLFSRAKAADYVDFLFDFDTSQMVYDFNIAYQHLSYWSNLDYKLSDGNYLKVALNIGDYRFIGFGLTLEKAKINTIKRFYLSSVQNFFEICQEYNEQTETERDFDWEKEDSVIVLEDKSLNDAGNSSPTNTNSSENNSEPQPAQPREIRRNDYTNKKSLTLNFLEKYNLRNSIWSPFARASDDPNKKSKSVRVILRLGPKQQYEGQGKKKSIAKINAIKKLKRAILQANPNCTKTKFIENINKLGIPMNNGS</sequence>
<reference evidence="2 3" key="1">
    <citation type="submission" date="2019-08" db="EMBL/GenBank/DDBJ databases">
        <title>The genome of the soybean aphid Biotype 1, its phylome, world population structure and adaptation to the North American continent.</title>
        <authorList>
            <person name="Giordano R."/>
            <person name="Donthu R.K."/>
            <person name="Hernandez A.G."/>
            <person name="Wright C.L."/>
            <person name="Zimin A.V."/>
        </authorList>
    </citation>
    <scope>NUCLEOTIDE SEQUENCE [LARGE SCALE GENOMIC DNA]</scope>
    <source>
        <tissue evidence="2">Whole aphids</tissue>
    </source>
</reference>
<dbReference type="Proteomes" id="UP000475862">
    <property type="component" value="Unassembled WGS sequence"/>
</dbReference>
<feature type="region of interest" description="Disordered" evidence="1">
    <location>
        <begin position="229"/>
        <end position="264"/>
    </location>
</feature>
<feature type="compositionally biased region" description="Low complexity" evidence="1">
    <location>
        <begin position="237"/>
        <end position="252"/>
    </location>
</feature>
<evidence type="ECO:0000256" key="1">
    <source>
        <dbReference type="SAM" id="MobiDB-lite"/>
    </source>
</evidence>
<dbReference type="AlphaFoldDB" id="A0A6G0T027"/>
<organism evidence="2 3">
    <name type="scientific">Aphis glycines</name>
    <name type="common">Soybean aphid</name>
    <dbReference type="NCBI Taxonomy" id="307491"/>
    <lineage>
        <taxon>Eukaryota</taxon>
        <taxon>Metazoa</taxon>
        <taxon>Ecdysozoa</taxon>
        <taxon>Arthropoda</taxon>
        <taxon>Hexapoda</taxon>
        <taxon>Insecta</taxon>
        <taxon>Pterygota</taxon>
        <taxon>Neoptera</taxon>
        <taxon>Paraneoptera</taxon>
        <taxon>Hemiptera</taxon>
        <taxon>Sternorrhyncha</taxon>
        <taxon>Aphidomorpha</taxon>
        <taxon>Aphidoidea</taxon>
        <taxon>Aphididae</taxon>
        <taxon>Aphidini</taxon>
        <taxon>Aphis</taxon>
        <taxon>Aphis</taxon>
    </lineage>
</organism>
<keyword evidence="3" id="KW-1185">Reference proteome</keyword>
<comment type="caution">
    <text evidence="2">The sequence shown here is derived from an EMBL/GenBank/DDBJ whole genome shotgun (WGS) entry which is preliminary data.</text>
</comment>
<gene>
    <name evidence="2" type="ORF">AGLY_016357</name>
</gene>
<evidence type="ECO:0000313" key="3">
    <source>
        <dbReference type="Proteomes" id="UP000475862"/>
    </source>
</evidence>
<dbReference type="EMBL" id="VYZN01000081">
    <property type="protein sequence ID" value="KAE9523257.1"/>
    <property type="molecule type" value="Genomic_DNA"/>
</dbReference>